<dbReference type="Proteomes" id="UP000092583">
    <property type="component" value="Unassembled WGS sequence"/>
</dbReference>
<gene>
    <name evidence="1" type="ORF">L486_02189</name>
</gene>
<keyword evidence="2" id="KW-1185">Reference proteome</keyword>
<dbReference type="AlphaFoldDB" id="A0A1B9IVF9"/>
<reference evidence="1 2" key="1">
    <citation type="submission" date="2013-07" db="EMBL/GenBank/DDBJ databases">
        <title>The Genome Sequence of Kwoniella mangroviensis CBS10435.</title>
        <authorList>
            <consortium name="The Broad Institute Genome Sequencing Platform"/>
            <person name="Cuomo C."/>
            <person name="Litvintseva A."/>
            <person name="Chen Y."/>
            <person name="Heitman J."/>
            <person name="Sun S."/>
            <person name="Springer D."/>
            <person name="Dromer F."/>
            <person name="Young S.K."/>
            <person name="Zeng Q."/>
            <person name="Gargeya S."/>
            <person name="Fitzgerald M."/>
            <person name="Abouelleil A."/>
            <person name="Alvarado L."/>
            <person name="Berlin A.M."/>
            <person name="Chapman S.B."/>
            <person name="Dewar J."/>
            <person name="Goldberg J."/>
            <person name="Griggs A."/>
            <person name="Gujja S."/>
            <person name="Hansen M."/>
            <person name="Howarth C."/>
            <person name="Imamovic A."/>
            <person name="Larimer J."/>
            <person name="McCowan C."/>
            <person name="Murphy C."/>
            <person name="Pearson M."/>
            <person name="Priest M."/>
            <person name="Roberts A."/>
            <person name="Saif S."/>
            <person name="Shea T."/>
            <person name="Sykes S."/>
            <person name="Wortman J."/>
            <person name="Nusbaum C."/>
            <person name="Birren B."/>
        </authorList>
    </citation>
    <scope>NUCLEOTIDE SEQUENCE [LARGE SCALE GENOMIC DNA]</scope>
    <source>
        <strain evidence="1 2">CBS 10435</strain>
    </source>
</reference>
<dbReference type="OrthoDB" id="10372401at2759"/>
<sequence>MTTSLFKSTIHKHSSVGDIWFRSEDGVLFGICQHRIAQRSTVISDMLEPLPLQASPIDIELSTGLLEILLDYVTSLHPKELETNFDDTKALFLACEKWGIEHTILAKFRQRMYDLSIDDPWDLLVWASERDDRHMARAALEKMTPETFARGKRTYWEKSSFWMSLDELPPPWQWRLLRAALDDPTEGVVTRYEKYEWTSRKKMPWKDVSKMFEQRKGEHPG</sequence>
<protein>
    <recommendedName>
        <fullName evidence="3">BTB domain-containing protein</fullName>
    </recommendedName>
</protein>
<dbReference type="EMBL" id="KI669460">
    <property type="protein sequence ID" value="OCF59522.1"/>
    <property type="molecule type" value="Genomic_DNA"/>
</dbReference>
<reference evidence="2" key="2">
    <citation type="submission" date="2013-12" db="EMBL/GenBank/DDBJ databases">
        <title>Evolution of pathogenesis and genome organization in the Tremellales.</title>
        <authorList>
            <person name="Cuomo C."/>
            <person name="Litvintseva A."/>
            <person name="Heitman J."/>
            <person name="Chen Y."/>
            <person name="Sun S."/>
            <person name="Springer D."/>
            <person name="Dromer F."/>
            <person name="Young S."/>
            <person name="Zeng Q."/>
            <person name="Chapman S."/>
            <person name="Gujja S."/>
            <person name="Saif S."/>
            <person name="Birren B."/>
        </authorList>
    </citation>
    <scope>NUCLEOTIDE SEQUENCE [LARGE SCALE GENOMIC DNA]</scope>
    <source>
        <strain evidence="2">CBS 10435</strain>
    </source>
</reference>
<accession>A0A1B9IVF9</accession>
<organism evidence="1 2">
    <name type="scientific">Kwoniella mangroviensis CBS 10435</name>
    <dbReference type="NCBI Taxonomy" id="1331196"/>
    <lineage>
        <taxon>Eukaryota</taxon>
        <taxon>Fungi</taxon>
        <taxon>Dikarya</taxon>
        <taxon>Basidiomycota</taxon>
        <taxon>Agaricomycotina</taxon>
        <taxon>Tremellomycetes</taxon>
        <taxon>Tremellales</taxon>
        <taxon>Cryptococcaceae</taxon>
        <taxon>Kwoniella</taxon>
    </lineage>
</organism>
<proteinExistence type="predicted"/>
<name>A0A1B9IVF9_9TREE</name>
<evidence type="ECO:0000313" key="1">
    <source>
        <dbReference type="EMBL" id="OCF59522.1"/>
    </source>
</evidence>
<evidence type="ECO:0008006" key="3">
    <source>
        <dbReference type="Google" id="ProtNLM"/>
    </source>
</evidence>
<evidence type="ECO:0000313" key="2">
    <source>
        <dbReference type="Proteomes" id="UP000092583"/>
    </source>
</evidence>